<dbReference type="InterPro" id="IPR009003">
    <property type="entry name" value="Peptidase_S1_PA"/>
</dbReference>
<protein>
    <submittedName>
        <fullName evidence="2">Peptidase</fullName>
    </submittedName>
</protein>
<evidence type="ECO:0000256" key="1">
    <source>
        <dbReference type="ARBA" id="ARBA00022729"/>
    </source>
</evidence>
<dbReference type="InterPro" id="IPR043504">
    <property type="entry name" value="Peptidase_S1_PA_chymotrypsin"/>
</dbReference>
<accession>A0A060H6X6</accession>
<proteinExistence type="predicted"/>
<gene>
    <name evidence="2" type="ORF">D934_07885</name>
</gene>
<dbReference type="EMBL" id="CP006696">
    <property type="protein sequence ID" value="AIC11333.1"/>
    <property type="molecule type" value="Genomic_DNA"/>
</dbReference>
<dbReference type="KEGG" id="xfs:D934_07885"/>
<organism evidence="2 3">
    <name type="scientific">Xylella fastidiosa subsp. sandyi Ann-1</name>
    <dbReference type="NCBI Taxonomy" id="155920"/>
    <lineage>
        <taxon>Bacteria</taxon>
        <taxon>Pseudomonadati</taxon>
        <taxon>Pseudomonadota</taxon>
        <taxon>Gammaproteobacteria</taxon>
        <taxon>Lysobacterales</taxon>
        <taxon>Lysobacteraceae</taxon>
        <taxon>Xylella</taxon>
    </lineage>
</organism>
<dbReference type="HOGENOM" id="CLU_050832_0_0_6"/>
<dbReference type="InterPro" id="IPR050966">
    <property type="entry name" value="Glutamyl_endopeptidase"/>
</dbReference>
<keyword evidence="1" id="KW-0732">Signal</keyword>
<dbReference type="RefSeq" id="WP_020852813.1">
    <property type="nucleotide sequence ID" value="NZ_CP006696.1"/>
</dbReference>
<evidence type="ECO:0000313" key="3">
    <source>
        <dbReference type="Proteomes" id="UP000027215"/>
    </source>
</evidence>
<sequence>MRIIKLNKLSLGLLGIFSLTLIPSLSIAKSQEGQVLFKNRMTGSHVLSEDDVGSGINFSDQEAEEARRYWTPERIASAIPLDSEQDSSVEKSAKDYFRENKINNQGSYEAVYWIGRIYFDAGGRQYSCTGASIESNSKSIVATAAHCLYEKGEWSTRVVFIPAWDGVNKPLLTWGAIYYQVPRVWRYEEDRGHDAAFIKFRPLNEWYGKKEYLADKAGAQTPSFSLGKSGLHYQAFGYKNLSGFNNTPLFTCQGEGRHFWGISKYPELEIPGCTVPGGSSGGPVYHTSEKGPNGTQVGVITEQRKAKDGTPLLIFVPWGEIEYSLYKTVDDFGR</sequence>
<name>A0A060H6X6_XYLFS</name>
<dbReference type="Proteomes" id="UP000027215">
    <property type="component" value="Chromosome"/>
</dbReference>
<dbReference type="SUPFAM" id="SSF50494">
    <property type="entry name" value="Trypsin-like serine proteases"/>
    <property type="match status" value="1"/>
</dbReference>
<dbReference type="Gene3D" id="2.40.10.10">
    <property type="entry name" value="Trypsin-like serine proteases"/>
    <property type="match status" value="2"/>
</dbReference>
<evidence type="ECO:0000313" key="2">
    <source>
        <dbReference type="EMBL" id="AIC11333.1"/>
    </source>
</evidence>
<reference evidence="2 3" key="1">
    <citation type="submission" date="2013-08" db="EMBL/GenBank/DDBJ databases">
        <authorList>
            <person name="Stouthamer R."/>
            <person name="Nunney L."/>
        </authorList>
    </citation>
    <scope>NUCLEOTIDE SEQUENCE [LARGE SCALE GENOMIC DNA]</scope>
    <source>
        <strain evidence="3">ann-1</strain>
    </source>
</reference>
<dbReference type="PANTHER" id="PTHR15462">
    <property type="entry name" value="SERINE PROTEASE"/>
    <property type="match status" value="1"/>
</dbReference>
<dbReference type="AlphaFoldDB" id="A0A060H6X6"/>
<dbReference type="PATRIC" id="fig|155920.8.peg.1824"/>